<evidence type="ECO:0000313" key="3">
    <source>
        <dbReference type="EMBL" id="MBO1304757.1"/>
    </source>
</evidence>
<keyword evidence="4" id="KW-1185">Reference proteome</keyword>
<name>A0ABS3L569_9ENTE</name>
<proteinExistence type="predicted"/>
<dbReference type="EMBL" id="JAFREM010000002">
    <property type="protein sequence ID" value="MBO1304757.1"/>
    <property type="molecule type" value="Genomic_DNA"/>
</dbReference>
<evidence type="ECO:0000313" key="4">
    <source>
        <dbReference type="Proteomes" id="UP000664601"/>
    </source>
</evidence>
<feature type="chain" id="PRO_5046621199" description="Lipoprotein" evidence="2">
    <location>
        <begin position="25"/>
        <end position="220"/>
    </location>
</feature>
<evidence type="ECO:0000256" key="1">
    <source>
        <dbReference type="SAM" id="MobiDB-lite"/>
    </source>
</evidence>
<comment type="caution">
    <text evidence="3">The sequence shown here is derived from an EMBL/GenBank/DDBJ whole genome shotgun (WGS) entry which is preliminary data.</text>
</comment>
<feature type="signal peptide" evidence="2">
    <location>
        <begin position="1"/>
        <end position="24"/>
    </location>
</feature>
<gene>
    <name evidence="3" type="ORF">JZO70_01180</name>
</gene>
<reference evidence="3 4" key="1">
    <citation type="submission" date="2021-03" db="EMBL/GenBank/DDBJ databases">
        <title>Enterococcal diversity collection.</title>
        <authorList>
            <person name="Gilmore M.S."/>
            <person name="Schwartzman J."/>
            <person name="Van Tyne D."/>
            <person name="Martin M."/>
            <person name="Earl A.M."/>
            <person name="Manson A.L."/>
            <person name="Straub T."/>
            <person name="Salamzade R."/>
            <person name="Saavedra J."/>
            <person name="Lebreton F."/>
            <person name="Prichula J."/>
            <person name="Schaufler K."/>
            <person name="Gaca A."/>
            <person name="Sgardioli B."/>
            <person name="Wagenaar J."/>
            <person name="Strong T."/>
        </authorList>
    </citation>
    <scope>NUCLEOTIDE SEQUENCE [LARGE SCALE GENOMIC DNA]</scope>
    <source>
        <strain evidence="3 4">669A</strain>
    </source>
</reference>
<dbReference type="Proteomes" id="UP000664601">
    <property type="component" value="Unassembled WGS sequence"/>
</dbReference>
<feature type="region of interest" description="Disordered" evidence="1">
    <location>
        <begin position="26"/>
        <end position="65"/>
    </location>
</feature>
<sequence length="220" mass="24476">MKKRYICPLALAILVLAGCNTEEANEVPVESSSTSVTSSSSTQESSSSSTSYIEESSSMQISSATQESSSTEKYYQLVIDDFKSKLLGEWTYSNSLAEGMTFYHEISEISFREDGTFSLKMSSDKNDTNGVVLESNGTYQISENGVKQTLEGFPHYVDNYDDYAKQDAGFAANYIQIRFTSPENVVTTGIYIYPNGHLTFENPHLLFNENVTGLSQFEKF</sequence>
<dbReference type="RefSeq" id="WP_207671695.1">
    <property type="nucleotide sequence ID" value="NZ_JAFREM010000002.1"/>
</dbReference>
<accession>A0ABS3L569</accession>
<organism evidence="3 4">
    <name type="scientific">Candidatus Enterococcus moelleringii</name>
    <dbReference type="NCBI Taxonomy" id="2815325"/>
    <lineage>
        <taxon>Bacteria</taxon>
        <taxon>Bacillati</taxon>
        <taxon>Bacillota</taxon>
        <taxon>Bacilli</taxon>
        <taxon>Lactobacillales</taxon>
        <taxon>Enterococcaceae</taxon>
        <taxon>Enterococcus</taxon>
    </lineage>
</organism>
<protein>
    <recommendedName>
        <fullName evidence="5">Lipoprotein</fullName>
    </recommendedName>
</protein>
<keyword evidence="2" id="KW-0732">Signal</keyword>
<evidence type="ECO:0008006" key="5">
    <source>
        <dbReference type="Google" id="ProtNLM"/>
    </source>
</evidence>
<dbReference type="PROSITE" id="PS51257">
    <property type="entry name" value="PROKAR_LIPOPROTEIN"/>
    <property type="match status" value="1"/>
</dbReference>
<evidence type="ECO:0000256" key="2">
    <source>
        <dbReference type="SAM" id="SignalP"/>
    </source>
</evidence>
<feature type="compositionally biased region" description="Low complexity" evidence="1">
    <location>
        <begin position="30"/>
        <end position="58"/>
    </location>
</feature>